<proteinExistence type="predicted"/>
<dbReference type="HOGENOM" id="CLU_1805878_0_0_1"/>
<sequence>MAADRGSHDDSKNHMMSPKGGSEKKASANLEIGCTVSQASAVALDHHGLPVVPQSSCFKDDLLPFVWNTCTNVYGHQPIALLSMLTTVIVGTCAICGVGMGGMMSVGAFVVNDMLFLHELGGKTGIYSIFGTNGAHIAALIGG</sequence>
<evidence type="ECO:0000256" key="2">
    <source>
        <dbReference type="SAM" id="Phobius"/>
    </source>
</evidence>
<feature type="region of interest" description="Disordered" evidence="1">
    <location>
        <begin position="1"/>
        <end position="24"/>
    </location>
</feature>
<name>G2XWU3_BOTF4</name>
<organism evidence="3 4">
    <name type="scientific">Botryotinia fuckeliana (strain T4)</name>
    <name type="common">Noble rot fungus</name>
    <name type="synonym">Botrytis cinerea</name>
    <dbReference type="NCBI Taxonomy" id="999810"/>
    <lineage>
        <taxon>Eukaryota</taxon>
        <taxon>Fungi</taxon>
        <taxon>Dikarya</taxon>
        <taxon>Ascomycota</taxon>
        <taxon>Pezizomycotina</taxon>
        <taxon>Leotiomycetes</taxon>
        <taxon>Helotiales</taxon>
        <taxon>Sclerotiniaceae</taxon>
        <taxon>Botrytis</taxon>
    </lineage>
</organism>
<protein>
    <submittedName>
        <fullName evidence="3">Uncharacterized protein</fullName>
    </submittedName>
</protein>
<dbReference type="OrthoDB" id="2585655at2759"/>
<accession>G2XWU3</accession>
<evidence type="ECO:0000313" key="4">
    <source>
        <dbReference type="Proteomes" id="UP000008177"/>
    </source>
</evidence>
<keyword evidence="2" id="KW-0472">Membrane</keyword>
<dbReference type="STRING" id="999810.G2XWU3"/>
<keyword evidence="2" id="KW-0812">Transmembrane</keyword>
<dbReference type="EMBL" id="FQ790273">
    <property type="protein sequence ID" value="CCD33930.1"/>
    <property type="molecule type" value="Genomic_DNA"/>
</dbReference>
<feature type="compositionally biased region" description="Basic and acidic residues" evidence="1">
    <location>
        <begin position="1"/>
        <end position="13"/>
    </location>
</feature>
<evidence type="ECO:0000313" key="3">
    <source>
        <dbReference type="EMBL" id="CCD33930.1"/>
    </source>
</evidence>
<dbReference type="AlphaFoldDB" id="G2XWU3"/>
<evidence type="ECO:0000256" key="1">
    <source>
        <dbReference type="SAM" id="MobiDB-lite"/>
    </source>
</evidence>
<dbReference type="Proteomes" id="UP000008177">
    <property type="component" value="Unplaced contigs"/>
</dbReference>
<reference evidence="4" key="1">
    <citation type="journal article" date="2011" name="PLoS Genet.">
        <title>Genomic analysis of the necrotrophic fungal pathogens Sclerotinia sclerotiorum and Botrytis cinerea.</title>
        <authorList>
            <person name="Amselem J."/>
            <person name="Cuomo C.A."/>
            <person name="van Kan J.A."/>
            <person name="Viaud M."/>
            <person name="Benito E.P."/>
            <person name="Couloux A."/>
            <person name="Coutinho P.M."/>
            <person name="de Vries R.P."/>
            <person name="Dyer P.S."/>
            <person name="Fillinger S."/>
            <person name="Fournier E."/>
            <person name="Gout L."/>
            <person name="Hahn M."/>
            <person name="Kohn L."/>
            <person name="Lapalu N."/>
            <person name="Plummer K.M."/>
            <person name="Pradier J.M."/>
            <person name="Quevillon E."/>
            <person name="Sharon A."/>
            <person name="Simon A."/>
            <person name="ten Have A."/>
            <person name="Tudzynski B."/>
            <person name="Tudzynski P."/>
            <person name="Wincker P."/>
            <person name="Andrew M."/>
            <person name="Anthouard V."/>
            <person name="Beever R.E."/>
            <person name="Beffa R."/>
            <person name="Benoit I."/>
            <person name="Bouzid O."/>
            <person name="Brault B."/>
            <person name="Chen Z."/>
            <person name="Choquer M."/>
            <person name="Collemare J."/>
            <person name="Cotton P."/>
            <person name="Danchin E.G."/>
            <person name="Da Silva C."/>
            <person name="Gautier A."/>
            <person name="Giraud C."/>
            <person name="Giraud T."/>
            <person name="Gonzalez C."/>
            <person name="Grossetete S."/>
            <person name="Guldener U."/>
            <person name="Henrissat B."/>
            <person name="Howlett B.J."/>
            <person name="Kodira C."/>
            <person name="Kretschmer M."/>
            <person name="Lappartient A."/>
            <person name="Leroch M."/>
            <person name="Levis C."/>
            <person name="Mauceli E."/>
            <person name="Neuveglise C."/>
            <person name="Oeser B."/>
            <person name="Pearson M."/>
            <person name="Poulain J."/>
            <person name="Poussereau N."/>
            <person name="Quesneville H."/>
            <person name="Rascle C."/>
            <person name="Schumacher J."/>
            <person name="Segurens B."/>
            <person name="Sexton A."/>
            <person name="Silva E."/>
            <person name="Sirven C."/>
            <person name="Soanes D.M."/>
            <person name="Talbot N.J."/>
            <person name="Templeton M."/>
            <person name="Yandava C."/>
            <person name="Yarden O."/>
            <person name="Zeng Q."/>
            <person name="Rollins J.A."/>
            <person name="Lebrun M.H."/>
            <person name="Dickman M."/>
        </authorList>
    </citation>
    <scope>NUCLEOTIDE SEQUENCE [LARGE SCALE GENOMIC DNA]</scope>
    <source>
        <strain evidence="4">T4</strain>
    </source>
</reference>
<feature type="transmembrane region" description="Helical" evidence="2">
    <location>
        <begin position="88"/>
        <end position="111"/>
    </location>
</feature>
<dbReference type="InParanoid" id="G2XWU3"/>
<keyword evidence="2" id="KW-1133">Transmembrane helix</keyword>
<gene>
    <name evidence="3" type="ORF">BofuT4_P051200.1</name>
</gene>